<evidence type="ECO:0000313" key="2">
    <source>
        <dbReference type="EMBL" id="TNC49784.1"/>
    </source>
</evidence>
<feature type="chain" id="PRO_5022930278" evidence="1">
    <location>
        <begin position="24"/>
        <end position="708"/>
    </location>
</feature>
<proteinExistence type="predicted"/>
<dbReference type="EMBL" id="VDFU01000009">
    <property type="protein sequence ID" value="TNC49784.1"/>
    <property type="molecule type" value="Genomic_DNA"/>
</dbReference>
<protein>
    <submittedName>
        <fullName evidence="2">YjbH domain-containing protein</fullName>
    </submittedName>
</protein>
<accession>A0A5C4MV04</accession>
<dbReference type="AlphaFoldDB" id="A0A5C4MV04"/>
<keyword evidence="3" id="KW-1185">Reference proteome</keyword>
<dbReference type="RefSeq" id="WP_139076560.1">
    <property type="nucleotide sequence ID" value="NZ_VDFU01000009.1"/>
</dbReference>
<reference evidence="2 3" key="1">
    <citation type="submission" date="2019-06" db="EMBL/GenBank/DDBJ databases">
        <title>YIM 131921 draft genome.</title>
        <authorList>
            <person name="Jiang L."/>
        </authorList>
    </citation>
    <scope>NUCLEOTIDE SEQUENCE [LARGE SCALE GENOMIC DNA]</scope>
    <source>
        <strain evidence="2 3">YIM 131921</strain>
    </source>
</reference>
<evidence type="ECO:0000256" key="1">
    <source>
        <dbReference type="SAM" id="SignalP"/>
    </source>
</evidence>
<dbReference type="Proteomes" id="UP000305887">
    <property type="component" value="Unassembled WGS sequence"/>
</dbReference>
<sequence>MALSYRLGTASALALLLAGTSLAQDRAVTYTLYGTPGLLEMPSALSADDGEIAGTVGYFGGQLRTSFTFQVTPRLSGTFRYTGIPDYSEGDDAFWDRSFDLRFRFNDEGRYLPALAVGLQDFLGTGVYSAEYLVATKTVGDAFRVTAGLGWGRLGTYNGFSNPLGALGERFETRPDVFESGDEGGTPGVEAFFRGDAAFFGGLEWAPSERWILKAEYSSDDAYLDSQGDPLFDRDSPLNFGVTWRPLPGVQLGLGYLYGTQLSFTGTVTVNPNNRPFGAGFDPAPQPVAVRAEALRAAQSWDRSTLPEATLRDRLREALRTEGIELLSVDLTDRSARLRYSNTRYRAEAQAMGRVARILTQELPPSIESLTLEPVQSGIPLSAVTFARSSIEAYENEVGGTAASLDQAAFGNAGSAAGLVPVPPGRDAFTWGLRPYFGLLLFNADDNFRVSFGAELSAAYRIRPNLILSGAIRQPLLRSGGEGADEEEPINGIPVVRRNAGLYGDDGNPTLEDLTLAYYGRPGRDLFSRVTVGYLESMYGGVSAEVLWKPVESRLGVGAEVNYAVQRDYDQLFEFRDYDTVTGHVSAYYDFGNGFHGQVDAGRYLAGDWGATVTLDREFENGWSVGGYFTLTDISFEDFGEGSFDKGIRVTIPLDFALGRPTRREVSNTLRSLNRDGGARLNVDGRLYDTVRQGHYGDLEDSWGRFWR</sequence>
<keyword evidence="1" id="KW-0732">Signal</keyword>
<evidence type="ECO:0000313" key="3">
    <source>
        <dbReference type="Proteomes" id="UP000305887"/>
    </source>
</evidence>
<comment type="caution">
    <text evidence="2">The sequence shown here is derived from an EMBL/GenBank/DDBJ whole genome shotgun (WGS) entry which is preliminary data.</text>
</comment>
<feature type="signal peptide" evidence="1">
    <location>
        <begin position="1"/>
        <end position="23"/>
    </location>
</feature>
<name>A0A5C4MV04_9RHOB</name>
<dbReference type="OrthoDB" id="19542at2"/>
<dbReference type="Pfam" id="PF06082">
    <property type="entry name" value="YjbH"/>
    <property type="match status" value="1"/>
</dbReference>
<gene>
    <name evidence="2" type="ORF">FHG66_09705</name>
</gene>
<dbReference type="InterPro" id="IPR010344">
    <property type="entry name" value="YbjH"/>
</dbReference>
<organism evidence="2 3">
    <name type="scientific">Rubellimicrobium rubrum</name>
    <dbReference type="NCBI Taxonomy" id="2585369"/>
    <lineage>
        <taxon>Bacteria</taxon>
        <taxon>Pseudomonadati</taxon>
        <taxon>Pseudomonadota</taxon>
        <taxon>Alphaproteobacteria</taxon>
        <taxon>Rhodobacterales</taxon>
        <taxon>Roseobacteraceae</taxon>
        <taxon>Rubellimicrobium</taxon>
    </lineage>
</organism>